<evidence type="ECO:0000256" key="6">
    <source>
        <dbReference type="SAM" id="MobiDB-lite"/>
    </source>
</evidence>
<feature type="transmembrane region" description="Helical" evidence="7">
    <location>
        <begin position="105"/>
        <end position="124"/>
    </location>
</feature>
<reference evidence="9 10" key="1">
    <citation type="submission" date="2019-09" db="EMBL/GenBank/DDBJ databases">
        <title>FDA dAtabase for Regulatory Grade micrObial Sequences (FDA-ARGOS): Supporting development and validation of Infectious Disease Dx tests.</title>
        <authorList>
            <person name="Sciortino C."/>
            <person name="Tallon L."/>
            <person name="Sadzewicz L."/>
            <person name="Vavikolanu K."/>
            <person name="Mehta A."/>
            <person name="Aluvathingal J."/>
            <person name="Nadendla S."/>
            <person name="Nandy P."/>
            <person name="Geyer C."/>
            <person name="Yan Y."/>
            <person name="Sichtig H."/>
        </authorList>
    </citation>
    <scope>NUCLEOTIDE SEQUENCE [LARGE SCALE GENOMIC DNA]</scope>
    <source>
        <strain evidence="9 10">FDAARGOS_640</strain>
    </source>
</reference>
<organism evidence="9 10">
    <name type="scientific">Dermabacter vaginalis</name>
    <dbReference type="NCBI Taxonomy" id="1630135"/>
    <lineage>
        <taxon>Bacteria</taxon>
        <taxon>Bacillati</taxon>
        <taxon>Actinomycetota</taxon>
        <taxon>Actinomycetes</taxon>
        <taxon>Micrococcales</taxon>
        <taxon>Dermabacteraceae</taxon>
        <taxon>Dermabacter</taxon>
    </lineage>
</organism>
<evidence type="ECO:0000256" key="3">
    <source>
        <dbReference type="ARBA" id="ARBA00022692"/>
    </source>
</evidence>
<dbReference type="PANTHER" id="PTHR36115">
    <property type="entry name" value="PROLINE-RICH ANTIGEN HOMOLOG-RELATED"/>
    <property type="match status" value="1"/>
</dbReference>
<accession>A0ABX6A5C7</accession>
<keyword evidence="3 7" id="KW-0812">Transmembrane</keyword>
<evidence type="ECO:0000256" key="2">
    <source>
        <dbReference type="ARBA" id="ARBA00022475"/>
    </source>
</evidence>
<gene>
    <name evidence="9" type="ORF">FOB48_06485</name>
</gene>
<name>A0ABX6A5C7_9MICO</name>
<keyword evidence="5 7" id="KW-0472">Membrane</keyword>
<sequence>MNRPINSDESVENDAQAGAHPGDVFGLPDRGRQSIAPLPRRFLSMCLDWAAAAAVSFLAFHYDPLATLALFLAQVIVMQTLFGASLGQFLTGLRVLPVTGRSPMLLRALVRSAIMLSVISAFVVNENRQTLHDLVAGVVVVRSQ</sequence>
<evidence type="ECO:0000259" key="8">
    <source>
        <dbReference type="Pfam" id="PF06271"/>
    </source>
</evidence>
<evidence type="ECO:0000313" key="9">
    <source>
        <dbReference type="EMBL" id="QEU11982.1"/>
    </source>
</evidence>
<dbReference type="Pfam" id="PF06271">
    <property type="entry name" value="RDD"/>
    <property type="match status" value="1"/>
</dbReference>
<keyword evidence="10" id="KW-1185">Reference proteome</keyword>
<feature type="transmembrane region" description="Helical" evidence="7">
    <location>
        <begin position="42"/>
        <end position="62"/>
    </location>
</feature>
<dbReference type="InterPro" id="IPR010432">
    <property type="entry name" value="RDD"/>
</dbReference>
<comment type="subcellular location">
    <subcellularLocation>
        <location evidence="1">Cell membrane</location>
        <topology evidence="1">Multi-pass membrane protein</topology>
    </subcellularLocation>
</comment>
<feature type="transmembrane region" description="Helical" evidence="7">
    <location>
        <begin position="68"/>
        <end position="93"/>
    </location>
</feature>
<evidence type="ECO:0000256" key="5">
    <source>
        <dbReference type="ARBA" id="ARBA00023136"/>
    </source>
</evidence>
<dbReference type="Proteomes" id="UP000323865">
    <property type="component" value="Chromosome"/>
</dbReference>
<evidence type="ECO:0000256" key="4">
    <source>
        <dbReference type="ARBA" id="ARBA00022989"/>
    </source>
</evidence>
<dbReference type="EMBL" id="CP044108">
    <property type="protein sequence ID" value="QEU11982.1"/>
    <property type="molecule type" value="Genomic_DNA"/>
</dbReference>
<feature type="region of interest" description="Disordered" evidence="6">
    <location>
        <begin position="1"/>
        <end position="28"/>
    </location>
</feature>
<evidence type="ECO:0000256" key="7">
    <source>
        <dbReference type="SAM" id="Phobius"/>
    </source>
</evidence>
<evidence type="ECO:0000313" key="10">
    <source>
        <dbReference type="Proteomes" id="UP000323865"/>
    </source>
</evidence>
<evidence type="ECO:0000256" key="1">
    <source>
        <dbReference type="ARBA" id="ARBA00004651"/>
    </source>
</evidence>
<proteinExistence type="predicted"/>
<protein>
    <submittedName>
        <fullName evidence="9">RDD family protein</fullName>
    </submittedName>
</protein>
<feature type="domain" description="RDD" evidence="8">
    <location>
        <begin position="66"/>
        <end position="137"/>
    </location>
</feature>
<dbReference type="RefSeq" id="WP_065247773.1">
    <property type="nucleotide sequence ID" value="NZ_CP012117.1"/>
</dbReference>
<keyword evidence="4 7" id="KW-1133">Transmembrane helix</keyword>
<keyword evidence="2" id="KW-1003">Cell membrane</keyword>
<dbReference type="InterPro" id="IPR051791">
    <property type="entry name" value="Pra-immunoreactive"/>
</dbReference>